<evidence type="ECO:0000313" key="10">
    <source>
        <dbReference type="Ensembl" id="ENSTGUP00000036015.1"/>
    </source>
</evidence>
<dbReference type="GO" id="GO:0005789">
    <property type="term" value="C:endoplasmic reticulum membrane"/>
    <property type="evidence" value="ECO:0007669"/>
    <property type="project" value="UniProtKB-SubCell"/>
</dbReference>
<evidence type="ECO:0000313" key="11">
    <source>
        <dbReference type="Proteomes" id="UP000007754"/>
    </source>
</evidence>
<dbReference type="PANTHER" id="PTHR20583">
    <property type="entry name" value="TRIPLE QXXK/R MOTIF-CONTAINING PROTEIN"/>
    <property type="match status" value="1"/>
</dbReference>
<comment type="subcellular location">
    <subcellularLocation>
        <location evidence="1">Endoplasmic reticulum membrane</location>
        <topology evidence="1">Single-pass membrane protein</topology>
    </subcellularLocation>
</comment>
<evidence type="ECO:0000256" key="9">
    <source>
        <dbReference type="SAM" id="Phobius"/>
    </source>
</evidence>
<protein>
    <recommendedName>
        <fullName evidence="3">Triple QxxK/R motif-containing protein</fullName>
    </recommendedName>
</protein>
<keyword evidence="5" id="KW-0256">Endoplasmic reticulum</keyword>
<evidence type="ECO:0000256" key="2">
    <source>
        <dbReference type="ARBA" id="ARBA00007709"/>
    </source>
</evidence>
<feature type="compositionally biased region" description="Gly residues" evidence="8">
    <location>
        <begin position="48"/>
        <end position="57"/>
    </location>
</feature>
<dbReference type="PANTHER" id="PTHR20583:SF1">
    <property type="entry name" value="TRIPLE QXXK_R MOTIF-CONTAINING PROTEIN"/>
    <property type="match status" value="1"/>
</dbReference>
<dbReference type="AlphaFoldDB" id="A0A674HN96"/>
<dbReference type="Pfam" id="PF15168">
    <property type="entry name" value="TRIQK"/>
    <property type="match status" value="1"/>
</dbReference>
<comment type="similarity">
    <text evidence="2">Belongs to the TRIQK family.</text>
</comment>
<reference evidence="10" key="3">
    <citation type="submission" date="2025-09" db="UniProtKB">
        <authorList>
            <consortium name="Ensembl"/>
        </authorList>
    </citation>
    <scope>IDENTIFICATION</scope>
</reference>
<keyword evidence="6 9" id="KW-1133">Transmembrane helix</keyword>
<name>A0A674HN96_TAEGU</name>
<evidence type="ECO:0000256" key="8">
    <source>
        <dbReference type="SAM" id="MobiDB-lite"/>
    </source>
</evidence>
<feature type="compositionally biased region" description="Low complexity" evidence="8">
    <location>
        <begin position="58"/>
        <end position="74"/>
    </location>
</feature>
<keyword evidence="11" id="KW-1185">Reference proteome</keyword>
<sequence length="185" mass="20286">FYSVKAVNCFSLRKSGATQHLPWKSLRHTRARQATGTQRAPRAPRGRGTAGGPGGGDARAAGSGSPASTGSGPARQEEEEEEEEAELCRWARVIFGLKTMGRKDASTSRTPVDQYRKQIGKQDYKKTRPMLRATRLKAEAKKTALGIKEVALVLAAILVFLLAFYAFFYLNVSNEVDLDLDPDEN</sequence>
<dbReference type="InterPro" id="IPR024842">
    <property type="entry name" value="TRIQK"/>
</dbReference>
<evidence type="ECO:0000256" key="6">
    <source>
        <dbReference type="ARBA" id="ARBA00022989"/>
    </source>
</evidence>
<evidence type="ECO:0000256" key="5">
    <source>
        <dbReference type="ARBA" id="ARBA00022824"/>
    </source>
</evidence>
<evidence type="ECO:0000256" key="3">
    <source>
        <dbReference type="ARBA" id="ARBA00014257"/>
    </source>
</evidence>
<evidence type="ECO:0000256" key="1">
    <source>
        <dbReference type="ARBA" id="ARBA00004389"/>
    </source>
</evidence>
<organism evidence="10 11">
    <name type="scientific">Taeniopygia guttata</name>
    <name type="common">Zebra finch</name>
    <name type="synonym">Poephila guttata</name>
    <dbReference type="NCBI Taxonomy" id="59729"/>
    <lineage>
        <taxon>Eukaryota</taxon>
        <taxon>Metazoa</taxon>
        <taxon>Chordata</taxon>
        <taxon>Craniata</taxon>
        <taxon>Vertebrata</taxon>
        <taxon>Euteleostomi</taxon>
        <taxon>Archelosauria</taxon>
        <taxon>Archosauria</taxon>
        <taxon>Dinosauria</taxon>
        <taxon>Saurischia</taxon>
        <taxon>Theropoda</taxon>
        <taxon>Coelurosauria</taxon>
        <taxon>Aves</taxon>
        <taxon>Neognathae</taxon>
        <taxon>Neoaves</taxon>
        <taxon>Telluraves</taxon>
        <taxon>Australaves</taxon>
        <taxon>Passeriformes</taxon>
        <taxon>Passeroidea</taxon>
        <taxon>Estrildidae</taxon>
        <taxon>Estrildinae</taxon>
        <taxon>Taeniopygia</taxon>
    </lineage>
</organism>
<keyword evidence="7 9" id="KW-0472">Membrane</keyword>
<evidence type="ECO:0000256" key="7">
    <source>
        <dbReference type="ARBA" id="ARBA00023136"/>
    </source>
</evidence>
<proteinExistence type="inferred from homology"/>
<dbReference type="InParanoid" id="A0A674HN96"/>
<gene>
    <name evidence="10" type="primary">TRIQK</name>
</gene>
<dbReference type="Ensembl" id="ENSTGUT00000035575.1">
    <property type="protein sequence ID" value="ENSTGUP00000036015.1"/>
    <property type="gene ID" value="ENSTGUG00000022552.1"/>
</dbReference>
<dbReference type="GeneTree" id="ENSGT00390000017350"/>
<evidence type="ECO:0000256" key="4">
    <source>
        <dbReference type="ARBA" id="ARBA00022692"/>
    </source>
</evidence>
<keyword evidence="4 9" id="KW-0812">Transmembrane</keyword>
<accession>A0A674HN96</accession>
<dbReference type="Proteomes" id="UP000007754">
    <property type="component" value="Chromosome 2"/>
</dbReference>
<reference evidence="10 11" key="1">
    <citation type="journal article" date="2010" name="Nature">
        <title>The genome of a songbird.</title>
        <authorList>
            <person name="Warren W.C."/>
            <person name="Clayton D.F."/>
            <person name="Ellegren H."/>
            <person name="Arnold A.P."/>
            <person name="Hillier L.W."/>
            <person name="Kunstner A."/>
            <person name="Searle S."/>
            <person name="White S."/>
            <person name="Vilella A.J."/>
            <person name="Fairley S."/>
            <person name="Heger A."/>
            <person name="Kong L."/>
            <person name="Ponting C.P."/>
            <person name="Jarvis E.D."/>
            <person name="Mello C.V."/>
            <person name="Minx P."/>
            <person name="Lovell P."/>
            <person name="Velho T.A."/>
            <person name="Ferris M."/>
            <person name="Balakrishnan C.N."/>
            <person name="Sinha S."/>
            <person name="Blatti C."/>
            <person name="London S.E."/>
            <person name="Li Y."/>
            <person name="Lin Y.C."/>
            <person name="George J."/>
            <person name="Sweedler J."/>
            <person name="Southey B."/>
            <person name="Gunaratne P."/>
            <person name="Watson M."/>
            <person name="Nam K."/>
            <person name="Backstrom N."/>
            <person name="Smeds L."/>
            <person name="Nabholz B."/>
            <person name="Itoh Y."/>
            <person name="Whitney O."/>
            <person name="Pfenning A.R."/>
            <person name="Howard J."/>
            <person name="Volker M."/>
            <person name="Skinner B.M."/>
            <person name="Griffin D.K."/>
            <person name="Ye L."/>
            <person name="McLaren W.M."/>
            <person name="Flicek P."/>
            <person name="Quesada V."/>
            <person name="Velasco G."/>
            <person name="Lopez-Otin C."/>
            <person name="Puente X.S."/>
            <person name="Olender T."/>
            <person name="Lancet D."/>
            <person name="Smit A.F."/>
            <person name="Hubley R."/>
            <person name="Konkel M.K."/>
            <person name="Walker J.A."/>
            <person name="Batzer M.A."/>
            <person name="Gu W."/>
            <person name="Pollock D.D."/>
            <person name="Chen L."/>
            <person name="Cheng Z."/>
            <person name="Eichler E.E."/>
            <person name="Stapley J."/>
            <person name="Slate J."/>
            <person name="Ekblom R."/>
            <person name="Birkhead T."/>
            <person name="Burke T."/>
            <person name="Burt D."/>
            <person name="Scharff C."/>
            <person name="Adam I."/>
            <person name="Richard H."/>
            <person name="Sultan M."/>
            <person name="Soldatov A."/>
            <person name="Lehrach H."/>
            <person name="Edwards S.V."/>
            <person name="Yang S.P."/>
            <person name="Li X."/>
            <person name="Graves T."/>
            <person name="Fulton L."/>
            <person name="Nelson J."/>
            <person name="Chinwalla A."/>
            <person name="Hou S."/>
            <person name="Mardis E.R."/>
            <person name="Wilson R.K."/>
        </authorList>
    </citation>
    <scope>NUCLEOTIDE SEQUENCE [LARGE SCALE GENOMIC DNA]</scope>
</reference>
<feature type="region of interest" description="Disordered" evidence="8">
    <location>
        <begin position="21"/>
        <end position="82"/>
    </location>
</feature>
<reference evidence="10" key="2">
    <citation type="submission" date="2025-08" db="UniProtKB">
        <authorList>
            <consortium name="Ensembl"/>
        </authorList>
    </citation>
    <scope>IDENTIFICATION</scope>
</reference>
<feature type="transmembrane region" description="Helical" evidence="9">
    <location>
        <begin position="150"/>
        <end position="170"/>
    </location>
</feature>